<evidence type="ECO:0000256" key="3">
    <source>
        <dbReference type="ARBA" id="ARBA00023027"/>
    </source>
</evidence>
<gene>
    <name evidence="7" type="ORF">GCM10017576_13230</name>
</gene>
<evidence type="ECO:0000256" key="4">
    <source>
        <dbReference type="RuleBase" id="RU003719"/>
    </source>
</evidence>
<dbReference type="PROSITE" id="PS00670">
    <property type="entry name" value="D_2_HYDROXYACID_DH_2"/>
    <property type="match status" value="1"/>
</dbReference>
<comment type="caution">
    <text evidence="7">The sequence shown here is derived from an EMBL/GenBank/DDBJ whole genome shotgun (WGS) entry which is preliminary data.</text>
</comment>
<dbReference type="InterPro" id="IPR029753">
    <property type="entry name" value="D-isomer_DH_CS"/>
</dbReference>
<dbReference type="RefSeq" id="WP_271172908.1">
    <property type="nucleotide sequence ID" value="NZ_BSEJ01000005.1"/>
</dbReference>
<evidence type="ECO:0000259" key="6">
    <source>
        <dbReference type="Pfam" id="PF02826"/>
    </source>
</evidence>
<dbReference type="SUPFAM" id="SSF52283">
    <property type="entry name" value="Formate/glycerate dehydrogenase catalytic domain-like"/>
    <property type="match status" value="1"/>
</dbReference>
<dbReference type="GO" id="GO:0016618">
    <property type="term" value="F:hydroxypyruvate reductase [NAD(P)H] activity"/>
    <property type="evidence" value="ECO:0007669"/>
    <property type="project" value="TreeGrafter"/>
</dbReference>
<reference evidence="7" key="1">
    <citation type="journal article" date="2014" name="Int. J. Syst. Evol. Microbiol.">
        <title>Complete genome sequence of Corynebacterium casei LMG S-19264T (=DSM 44701T), isolated from a smear-ripened cheese.</title>
        <authorList>
            <consortium name="US DOE Joint Genome Institute (JGI-PGF)"/>
            <person name="Walter F."/>
            <person name="Albersmeier A."/>
            <person name="Kalinowski J."/>
            <person name="Ruckert C."/>
        </authorList>
    </citation>
    <scope>NUCLEOTIDE SEQUENCE</scope>
    <source>
        <strain evidence="7">VKM Ac-1020</strain>
    </source>
</reference>
<dbReference type="Proteomes" id="UP001142462">
    <property type="component" value="Unassembled WGS sequence"/>
</dbReference>
<feature type="domain" description="D-isomer specific 2-hydroxyacid dehydrogenase catalytic" evidence="5">
    <location>
        <begin position="39"/>
        <end position="329"/>
    </location>
</feature>
<dbReference type="InterPro" id="IPR036291">
    <property type="entry name" value="NAD(P)-bd_dom_sf"/>
</dbReference>
<dbReference type="InterPro" id="IPR050223">
    <property type="entry name" value="D-isomer_2-hydroxyacid_DH"/>
</dbReference>
<proteinExistence type="inferred from homology"/>
<dbReference type="PANTHER" id="PTHR10996">
    <property type="entry name" value="2-HYDROXYACID DEHYDROGENASE-RELATED"/>
    <property type="match status" value="1"/>
</dbReference>
<evidence type="ECO:0000313" key="7">
    <source>
        <dbReference type="EMBL" id="GLJ61194.1"/>
    </source>
</evidence>
<organism evidence="7 8">
    <name type="scientific">Microbacterium barkeri</name>
    <dbReference type="NCBI Taxonomy" id="33917"/>
    <lineage>
        <taxon>Bacteria</taxon>
        <taxon>Bacillati</taxon>
        <taxon>Actinomycetota</taxon>
        <taxon>Actinomycetes</taxon>
        <taxon>Micrococcales</taxon>
        <taxon>Microbacteriaceae</taxon>
        <taxon>Microbacterium</taxon>
    </lineage>
</organism>
<comment type="similarity">
    <text evidence="1 4">Belongs to the D-isomer specific 2-hydroxyacid dehydrogenase family.</text>
</comment>
<reference evidence="7" key="2">
    <citation type="submission" date="2023-01" db="EMBL/GenBank/DDBJ databases">
        <authorList>
            <person name="Sun Q."/>
            <person name="Evtushenko L."/>
        </authorList>
    </citation>
    <scope>NUCLEOTIDE SEQUENCE</scope>
    <source>
        <strain evidence="7">VKM Ac-1020</strain>
    </source>
</reference>
<dbReference type="AlphaFoldDB" id="A0A9W6LVX2"/>
<sequence length="338" mass="36191">MNPPAIAIRPRIVSAVGSGAFAPESETHLARELAAHGELLATVDAFDTPEALAALAEADVLITGWRTPRVDAAVLDRAPRLRWILHVAGSVKDQLDPVVWERGIQVSSAVDANAVPVAEFTLAAILMSNKRIVQIAREYRERRELIDQAGLGVVGNYRRVVGIVGASRIGRRVVELLRPFDLDVLLFDPTLSDEAVTALGARPVTLAELCAESDVVSVHAPSLPSTRGLISAPLIASMRPGATFINTARGEIVDQEALTERILVGDLHAVLDVTVPWALPPDHPLYDHPNVLLTPHIAGSVGTEVDRMIDTEIAELRRVAAGEPLAHPVLLESLVIAA</sequence>
<feature type="domain" description="D-isomer specific 2-hydroxyacid dehydrogenase NAD-binding" evidence="6">
    <location>
        <begin position="123"/>
        <end position="298"/>
    </location>
</feature>
<dbReference type="Pfam" id="PF02826">
    <property type="entry name" value="2-Hacid_dh_C"/>
    <property type="match status" value="1"/>
</dbReference>
<dbReference type="Gene3D" id="3.40.50.720">
    <property type="entry name" value="NAD(P)-binding Rossmann-like Domain"/>
    <property type="match status" value="2"/>
</dbReference>
<dbReference type="PANTHER" id="PTHR10996:SF178">
    <property type="entry name" value="2-HYDROXYACID DEHYDROGENASE YGL185C-RELATED"/>
    <property type="match status" value="1"/>
</dbReference>
<evidence type="ECO:0000313" key="8">
    <source>
        <dbReference type="Proteomes" id="UP001142462"/>
    </source>
</evidence>
<dbReference type="CDD" id="cd12167">
    <property type="entry name" value="2-Hacid_dh_8"/>
    <property type="match status" value="1"/>
</dbReference>
<accession>A0A9W6LVX2</accession>
<keyword evidence="3" id="KW-0520">NAD</keyword>
<evidence type="ECO:0000256" key="2">
    <source>
        <dbReference type="ARBA" id="ARBA00023002"/>
    </source>
</evidence>
<dbReference type="SUPFAM" id="SSF51735">
    <property type="entry name" value="NAD(P)-binding Rossmann-fold domains"/>
    <property type="match status" value="1"/>
</dbReference>
<keyword evidence="2 4" id="KW-0560">Oxidoreductase</keyword>
<dbReference type="Pfam" id="PF00389">
    <property type="entry name" value="2-Hacid_dh"/>
    <property type="match status" value="1"/>
</dbReference>
<dbReference type="GO" id="GO:0051287">
    <property type="term" value="F:NAD binding"/>
    <property type="evidence" value="ECO:0007669"/>
    <property type="project" value="InterPro"/>
</dbReference>
<keyword evidence="8" id="KW-1185">Reference proteome</keyword>
<dbReference type="InterPro" id="IPR006140">
    <property type="entry name" value="D-isomer_DH_NAD-bd"/>
</dbReference>
<evidence type="ECO:0000256" key="1">
    <source>
        <dbReference type="ARBA" id="ARBA00005854"/>
    </source>
</evidence>
<evidence type="ECO:0000259" key="5">
    <source>
        <dbReference type="Pfam" id="PF00389"/>
    </source>
</evidence>
<dbReference type="GO" id="GO:0005829">
    <property type="term" value="C:cytosol"/>
    <property type="evidence" value="ECO:0007669"/>
    <property type="project" value="TreeGrafter"/>
</dbReference>
<dbReference type="GO" id="GO:0030267">
    <property type="term" value="F:glyoxylate reductase (NADPH) activity"/>
    <property type="evidence" value="ECO:0007669"/>
    <property type="project" value="TreeGrafter"/>
</dbReference>
<protein>
    <submittedName>
        <fullName evidence="7">2-hydroxyacid dehydrogenase</fullName>
    </submittedName>
</protein>
<dbReference type="EMBL" id="BSEJ01000005">
    <property type="protein sequence ID" value="GLJ61194.1"/>
    <property type="molecule type" value="Genomic_DNA"/>
</dbReference>
<dbReference type="InterPro" id="IPR006139">
    <property type="entry name" value="D-isomer_2_OHA_DH_cat_dom"/>
</dbReference>
<name>A0A9W6LVX2_9MICO</name>